<dbReference type="EMBL" id="JARBHA010000008">
    <property type="protein sequence ID" value="KAJ9695464.1"/>
    <property type="molecule type" value="Genomic_DNA"/>
</dbReference>
<comment type="caution">
    <text evidence="1">The sequence shown here is derived from an EMBL/GenBank/DDBJ whole genome shotgun (WGS) entry which is preliminary data.</text>
</comment>
<proteinExistence type="predicted"/>
<evidence type="ECO:0000313" key="1">
    <source>
        <dbReference type="EMBL" id="KAJ9695464.1"/>
    </source>
</evidence>
<dbReference type="Proteomes" id="UP001168098">
    <property type="component" value="Unassembled WGS sequence"/>
</dbReference>
<keyword evidence="2" id="KW-1185">Reference proteome</keyword>
<evidence type="ECO:0000313" key="2">
    <source>
        <dbReference type="Proteomes" id="UP001168098"/>
    </source>
</evidence>
<dbReference type="AlphaFoldDB" id="A0AA38ZUW5"/>
<organism evidence="1 2">
    <name type="scientific">Vitis rotundifolia</name>
    <name type="common">Muscadine grape</name>
    <dbReference type="NCBI Taxonomy" id="103349"/>
    <lineage>
        <taxon>Eukaryota</taxon>
        <taxon>Viridiplantae</taxon>
        <taxon>Streptophyta</taxon>
        <taxon>Embryophyta</taxon>
        <taxon>Tracheophyta</taxon>
        <taxon>Spermatophyta</taxon>
        <taxon>Magnoliopsida</taxon>
        <taxon>eudicotyledons</taxon>
        <taxon>Gunneridae</taxon>
        <taxon>Pentapetalae</taxon>
        <taxon>rosids</taxon>
        <taxon>Vitales</taxon>
        <taxon>Vitaceae</taxon>
        <taxon>Viteae</taxon>
        <taxon>Vitis</taxon>
    </lineage>
</organism>
<protein>
    <submittedName>
        <fullName evidence="1">Uncharacterized protein</fullName>
    </submittedName>
</protein>
<accession>A0AA38ZUW5</accession>
<name>A0AA38ZUW5_VITRO</name>
<dbReference type="PANTHER" id="PTHR38223">
    <property type="match status" value="1"/>
</dbReference>
<reference evidence="1 2" key="1">
    <citation type="journal article" date="2023" name="BMC Biotechnol.">
        <title>Vitis rotundifolia cv Carlos genome sequencing.</title>
        <authorList>
            <person name="Huff M."/>
            <person name="Hulse-Kemp A."/>
            <person name="Scheffler B."/>
            <person name="Youngblood R."/>
            <person name="Simpson S."/>
            <person name="Babiker E."/>
            <person name="Staton M."/>
        </authorList>
    </citation>
    <scope>NUCLEOTIDE SEQUENCE [LARGE SCALE GENOMIC DNA]</scope>
    <source>
        <tissue evidence="1">Leaf</tissue>
    </source>
</reference>
<gene>
    <name evidence="1" type="ORF">PVL29_010775</name>
</gene>
<dbReference type="PANTHER" id="PTHR38223:SF4">
    <property type="match status" value="1"/>
</dbReference>
<sequence>MAGLQYYFFPTDFFYPLQKSTNGDSTTKMLLSLQTQEKAESDGGKQARTVMQVDKFSPIKHSSSIALTPIQKKRDGFHNAD</sequence>